<dbReference type="Pfam" id="PF12867">
    <property type="entry name" value="DinB_2"/>
    <property type="match status" value="1"/>
</dbReference>
<protein>
    <submittedName>
        <fullName evidence="2">DinB family protein</fullName>
    </submittedName>
</protein>
<proteinExistence type="predicted"/>
<gene>
    <name evidence="2" type="ORF">EYB31_20610</name>
</gene>
<dbReference type="Proteomes" id="UP000293142">
    <property type="component" value="Unassembled WGS sequence"/>
</dbReference>
<feature type="domain" description="DinB-like" evidence="1">
    <location>
        <begin position="14"/>
        <end position="145"/>
    </location>
</feature>
<evidence type="ECO:0000313" key="3">
    <source>
        <dbReference type="Proteomes" id="UP000293142"/>
    </source>
</evidence>
<dbReference type="InterPro" id="IPR034660">
    <property type="entry name" value="DinB/YfiT-like"/>
</dbReference>
<dbReference type="EMBL" id="SIRE01000014">
    <property type="protein sequence ID" value="TBL76388.1"/>
    <property type="molecule type" value="Genomic_DNA"/>
</dbReference>
<dbReference type="OrthoDB" id="2853529at2"/>
<dbReference type="AlphaFoldDB" id="A0A4Q9DPX7"/>
<evidence type="ECO:0000259" key="1">
    <source>
        <dbReference type="Pfam" id="PF12867"/>
    </source>
</evidence>
<sequence>MSQVDIQAYLGLHRQLVQAIEGLSEDQLKWKAKPESWSVIEVLTHLLDHNFVVSFRIRDILADTKVQLPAFDQDAWVSGQKANEAAVHEVLDAYKALLLNNSHLFGRLSPSDWEKSGVNFKGETVRVVDIVSGFIRHVHHHLGQIDRVKLAYAAGHAEGAGTAAP</sequence>
<dbReference type="RefSeq" id="WP_131015295.1">
    <property type="nucleotide sequence ID" value="NZ_SIRE01000014.1"/>
</dbReference>
<evidence type="ECO:0000313" key="2">
    <source>
        <dbReference type="EMBL" id="TBL76388.1"/>
    </source>
</evidence>
<name>A0A4Q9DPX7_9BACL</name>
<reference evidence="2 3" key="1">
    <citation type="submission" date="2019-02" db="EMBL/GenBank/DDBJ databases">
        <title>Paenibacillus sp. nov., isolated from surface-sterilized tissue of Thalictrum simplex L.</title>
        <authorList>
            <person name="Tuo L."/>
        </authorList>
    </citation>
    <scope>NUCLEOTIDE SEQUENCE [LARGE SCALE GENOMIC DNA]</scope>
    <source>
        <strain evidence="2 3">N2SHLJ1</strain>
    </source>
</reference>
<comment type="caution">
    <text evidence="2">The sequence shown here is derived from an EMBL/GenBank/DDBJ whole genome shotgun (WGS) entry which is preliminary data.</text>
</comment>
<keyword evidence="3" id="KW-1185">Reference proteome</keyword>
<dbReference type="SUPFAM" id="SSF109854">
    <property type="entry name" value="DinB/YfiT-like putative metalloenzymes"/>
    <property type="match status" value="1"/>
</dbReference>
<accession>A0A4Q9DPX7</accession>
<dbReference type="InterPro" id="IPR024775">
    <property type="entry name" value="DinB-like"/>
</dbReference>
<organism evidence="2 3">
    <name type="scientific">Paenibacillus thalictri</name>
    <dbReference type="NCBI Taxonomy" id="2527873"/>
    <lineage>
        <taxon>Bacteria</taxon>
        <taxon>Bacillati</taxon>
        <taxon>Bacillota</taxon>
        <taxon>Bacilli</taxon>
        <taxon>Bacillales</taxon>
        <taxon>Paenibacillaceae</taxon>
        <taxon>Paenibacillus</taxon>
    </lineage>
</organism>
<dbReference type="Gene3D" id="1.20.120.450">
    <property type="entry name" value="dinb family like domain"/>
    <property type="match status" value="1"/>
</dbReference>